<dbReference type="RefSeq" id="WP_105331416.1">
    <property type="nucleotide sequence ID" value="NZ_PUHY01000012.1"/>
</dbReference>
<accession>A0A2S8FKE6</accession>
<dbReference type="Proteomes" id="UP000238322">
    <property type="component" value="Unassembled WGS sequence"/>
</dbReference>
<name>A0A2S8FKE6_9BACT</name>
<reference evidence="3 4" key="1">
    <citation type="submission" date="2018-02" db="EMBL/GenBank/DDBJ databases">
        <title>Comparative genomes isolates from brazilian mangrove.</title>
        <authorList>
            <person name="Araujo J.E."/>
            <person name="Taketani R.G."/>
            <person name="Silva M.C.P."/>
            <person name="Loureco M.V."/>
            <person name="Andreote F.D."/>
        </authorList>
    </citation>
    <scope>NUCLEOTIDE SEQUENCE [LARGE SCALE GENOMIC DNA]</scope>
    <source>
        <strain evidence="3 4">Hex-1 MGV</strain>
    </source>
</reference>
<feature type="signal peptide" evidence="2">
    <location>
        <begin position="1"/>
        <end position="22"/>
    </location>
</feature>
<dbReference type="EMBL" id="PUHY01000012">
    <property type="protein sequence ID" value="PQO32404.1"/>
    <property type="molecule type" value="Genomic_DNA"/>
</dbReference>
<dbReference type="OrthoDB" id="285768at2"/>
<feature type="region of interest" description="Disordered" evidence="1">
    <location>
        <begin position="114"/>
        <end position="136"/>
    </location>
</feature>
<dbReference type="AlphaFoldDB" id="A0A2S8FKE6"/>
<keyword evidence="2" id="KW-0732">Signal</keyword>
<evidence type="ECO:0000313" key="3">
    <source>
        <dbReference type="EMBL" id="PQO32404.1"/>
    </source>
</evidence>
<gene>
    <name evidence="3" type="ORF">C5Y83_19470</name>
</gene>
<evidence type="ECO:0000256" key="2">
    <source>
        <dbReference type="SAM" id="SignalP"/>
    </source>
</evidence>
<protein>
    <recommendedName>
        <fullName evidence="5">Carboxypeptidase regulatory-like domain-containing protein</fullName>
    </recommendedName>
</protein>
<proteinExistence type="predicted"/>
<comment type="caution">
    <text evidence="3">The sequence shown here is derived from an EMBL/GenBank/DDBJ whole genome shotgun (WGS) entry which is preliminary data.</text>
</comment>
<dbReference type="PROSITE" id="PS51257">
    <property type="entry name" value="PROKAR_LIPOPROTEIN"/>
    <property type="match status" value="1"/>
</dbReference>
<evidence type="ECO:0000256" key="1">
    <source>
        <dbReference type="SAM" id="MobiDB-lite"/>
    </source>
</evidence>
<evidence type="ECO:0008006" key="5">
    <source>
        <dbReference type="Google" id="ProtNLM"/>
    </source>
</evidence>
<feature type="chain" id="PRO_5015676930" description="Carboxypeptidase regulatory-like domain-containing protein" evidence="2">
    <location>
        <begin position="23"/>
        <end position="136"/>
    </location>
</feature>
<evidence type="ECO:0000313" key="4">
    <source>
        <dbReference type="Proteomes" id="UP000238322"/>
    </source>
</evidence>
<sequence length="136" mass="13919">MKLSILLVLILGILTSAGCAGAKEDGGLVSGKVTLNGKPLSGADIKFHNADLGFGVTCPLNEDGTFASVDIVPAATYQIAIAPSASGLEPGASGMPTIPKLPSGLPKKYTFPEKSGVSAEVKNQPQNDFEFDLSSK</sequence>
<organism evidence="3 4">
    <name type="scientific">Blastopirellula marina</name>
    <dbReference type="NCBI Taxonomy" id="124"/>
    <lineage>
        <taxon>Bacteria</taxon>
        <taxon>Pseudomonadati</taxon>
        <taxon>Planctomycetota</taxon>
        <taxon>Planctomycetia</taxon>
        <taxon>Pirellulales</taxon>
        <taxon>Pirellulaceae</taxon>
        <taxon>Blastopirellula</taxon>
    </lineage>
</organism>